<dbReference type="GO" id="GO:0003677">
    <property type="term" value="F:DNA binding"/>
    <property type="evidence" value="ECO:0007669"/>
    <property type="project" value="UniProtKB-UniRule"/>
</dbReference>
<dbReference type="PROSITE" id="PS50977">
    <property type="entry name" value="HTH_TETR_2"/>
    <property type="match status" value="1"/>
</dbReference>
<name>A0A9X2B539_9BACL</name>
<dbReference type="InterPro" id="IPR050624">
    <property type="entry name" value="HTH-type_Tx_Regulator"/>
</dbReference>
<dbReference type="InterPro" id="IPR009057">
    <property type="entry name" value="Homeodomain-like_sf"/>
</dbReference>
<dbReference type="RefSeq" id="WP_244725081.1">
    <property type="nucleotide sequence ID" value="NZ_JALIRP010000004.1"/>
</dbReference>
<comment type="caution">
    <text evidence="4">The sequence shown here is derived from an EMBL/GenBank/DDBJ whole genome shotgun (WGS) entry which is preliminary data.</text>
</comment>
<evidence type="ECO:0000313" key="4">
    <source>
        <dbReference type="EMBL" id="MCJ8012272.1"/>
    </source>
</evidence>
<keyword evidence="5" id="KW-1185">Reference proteome</keyword>
<dbReference type="SUPFAM" id="SSF46689">
    <property type="entry name" value="Homeodomain-like"/>
    <property type="match status" value="1"/>
</dbReference>
<keyword evidence="1 2" id="KW-0238">DNA-binding</keyword>
<feature type="DNA-binding region" description="H-T-H motif" evidence="2">
    <location>
        <begin position="34"/>
        <end position="53"/>
    </location>
</feature>
<dbReference type="PRINTS" id="PR00455">
    <property type="entry name" value="HTHTETR"/>
</dbReference>
<dbReference type="PANTHER" id="PTHR43479:SF11">
    <property type="entry name" value="ACREF_ENVCD OPERON REPRESSOR-RELATED"/>
    <property type="match status" value="1"/>
</dbReference>
<dbReference type="InterPro" id="IPR001647">
    <property type="entry name" value="HTH_TetR"/>
</dbReference>
<dbReference type="EMBL" id="JALIRP010000004">
    <property type="protein sequence ID" value="MCJ8012272.1"/>
    <property type="molecule type" value="Genomic_DNA"/>
</dbReference>
<gene>
    <name evidence="4" type="ORF">MUG84_11060</name>
</gene>
<evidence type="ECO:0000259" key="3">
    <source>
        <dbReference type="PROSITE" id="PS50977"/>
    </source>
</evidence>
<organism evidence="4 5">
    <name type="scientific">Paenibacillus mangrovi</name>
    <dbReference type="NCBI Taxonomy" id="2931978"/>
    <lineage>
        <taxon>Bacteria</taxon>
        <taxon>Bacillati</taxon>
        <taxon>Bacillota</taxon>
        <taxon>Bacilli</taxon>
        <taxon>Bacillales</taxon>
        <taxon>Paenibacillaceae</taxon>
        <taxon>Paenibacillus</taxon>
    </lineage>
</organism>
<evidence type="ECO:0000256" key="2">
    <source>
        <dbReference type="PROSITE-ProRule" id="PRU00335"/>
    </source>
</evidence>
<dbReference type="Proteomes" id="UP001139347">
    <property type="component" value="Unassembled WGS sequence"/>
</dbReference>
<dbReference type="PANTHER" id="PTHR43479">
    <property type="entry name" value="ACREF/ENVCD OPERON REPRESSOR-RELATED"/>
    <property type="match status" value="1"/>
</dbReference>
<accession>A0A9X2B539</accession>
<sequence length="72" mass="8496">MPKGLNEYEKQEITNSLIEQGKILFSELGFQKTSINEITKKVGIAPGTFYKFYNSKEELYFEILEREEDQLR</sequence>
<dbReference type="Gene3D" id="1.10.357.10">
    <property type="entry name" value="Tetracycline Repressor, domain 2"/>
    <property type="match status" value="1"/>
</dbReference>
<feature type="domain" description="HTH tetR-type" evidence="3">
    <location>
        <begin position="11"/>
        <end position="71"/>
    </location>
</feature>
<dbReference type="Pfam" id="PF00440">
    <property type="entry name" value="TetR_N"/>
    <property type="match status" value="1"/>
</dbReference>
<dbReference type="AlphaFoldDB" id="A0A9X2B539"/>
<evidence type="ECO:0000313" key="5">
    <source>
        <dbReference type="Proteomes" id="UP001139347"/>
    </source>
</evidence>
<reference evidence="4" key="1">
    <citation type="submission" date="2022-04" db="EMBL/GenBank/DDBJ databases">
        <title>Paenibacillus mangrovi sp. nov., a novel endophytic bacterium isolated from bark of Kandelia candel.</title>
        <authorList>
            <person name="Tuo L."/>
        </authorList>
    </citation>
    <scope>NUCLEOTIDE SEQUENCE</scope>
    <source>
        <strain evidence="4">KQZ6P-2</strain>
    </source>
</reference>
<evidence type="ECO:0000256" key="1">
    <source>
        <dbReference type="ARBA" id="ARBA00023125"/>
    </source>
</evidence>
<protein>
    <submittedName>
        <fullName evidence="4">TetR/AcrR family transcriptional regulator</fullName>
    </submittedName>
</protein>
<proteinExistence type="predicted"/>